<dbReference type="GO" id="GO:0003677">
    <property type="term" value="F:DNA binding"/>
    <property type="evidence" value="ECO:0007669"/>
    <property type="project" value="UniProtKB-KW"/>
</dbReference>
<evidence type="ECO:0008006" key="10">
    <source>
        <dbReference type="Google" id="ProtNLM"/>
    </source>
</evidence>
<dbReference type="NCBIfam" id="TIGR02950">
    <property type="entry name" value="SigM_subfam"/>
    <property type="match status" value="1"/>
</dbReference>
<dbReference type="SUPFAM" id="SSF88946">
    <property type="entry name" value="Sigma2 domain of RNA polymerase sigma factors"/>
    <property type="match status" value="1"/>
</dbReference>
<dbReference type="PANTHER" id="PTHR43133">
    <property type="entry name" value="RNA POLYMERASE ECF-TYPE SIGMA FACTO"/>
    <property type="match status" value="1"/>
</dbReference>
<feature type="domain" description="RNA polymerase sigma-70 region 2" evidence="6">
    <location>
        <begin position="9"/>
        <end position="75"/>
    </location>
</feature>
<dbReference type="InterPro" id="IPR013249">
    <property type="entry name" value="RNA_pol_sigma70_r4_t2"/>
</dbReference>
<comment type="caution">
    <text evidence="8">The sequence shown here is derived from an EMBL/GenBank/DDBJ whole genome shotgun (WGS) entry which is preliminary data.</text>
</comment>
<dbReference type="Proteomes" id="UP000196475">
    <property type="component" value="Unassembled WGS sequence"/>
</dbReference>
<accession>A0A1Y3PQN6</accession>
<keyword evidence="4" id="KW-0238">DNA-binding</keyword>
<organism evidence="8 9">
    <name type="scientific">Bacillus thermozeamaize</name>
    <dbReference type="NCBI Taxonomy" id="230954"/>
    <lineage>
        <taxon>Bacteria</taxon>
        <taxon>Bacillati</taxon>
        <taxon>Bacillota</taxon>
        <taxon>Bacilli</taxon>
        <taxon>Bacillales</taxon>
        <taxon>Bacillaceae</taxon>
        <taxon>Bacillus</taxon>
    </lineage>
</organism>
<dbReference type="EMBL" id="LZRT01000075">
    <property type="protein sequence ID" value="OUM87448.1"/>
    <property type="molecule type" value="Genomic_DNA"/>
</dbReference>
<protein>
    <recommendedName>
        <fullName evidence="10">RNA polymerase subunit sigma-24</fullName>
    </recommendedName>
</protein>
<evidence type="ECO:0000313" key="9">
    <source>
        <dbReference type="Proteomes" id="UP000196475"/>
    </source>
</evidence>
<evidence type="ECO:0000256" key="1">
    <source>
        <dbReference type="ARBA" id="ARBA00010641"/>
    </source>
</evidence>
<dbReference type="NCBIfam" id="TIGR02937">
    <property type="entry name" value="sigma70-ECF"/>
    <property type="match status" value="1"/>
</dbReference>
<dbReference type="InterPro" id="IPR007627">
    <property type="entry name" value="RNA_pol_sigma70_r2"/>
</dbReference>
<evidence type="ECO:0000256" key="4">
    <source>
        <dbReference type="ARBA" id="ARBA00023125"/>
    </source>
</evidence>
<dbReference type="GO" id="GO:0006352">
    <property type="term" value="P:DNA-templated transcription initiation"/>
    <property type="evidence" value="ECO:0007669"/>
    <property type="project" value="InterPro"/>
</dbReference>
<gene>
    <name evidence="8" type="ORF">BAA01_12640</name>
</gene>
<evidence type="ECO:0000313" key="8">
    <source>
        <dbReference type="EMBL" id="OUM87448.1"/>
    </source>
</evidence>
<evidence type="ECO:0000259" key="7">
    <source>
        <dbReference type="Pfam" id="PF08281"/>
    </source>
</evidence>
<keyword evidence="3" id="KW-0731">Sigma factor</keyword>
<dbReference type="InterPro" id="IPR039425">
    <property type="entry name" value="RNA_pol_sigma-70-like"/>
</dbReference>
<proteinExistence type="inferred from homology"/>
<keyword evidence="2" id="KW-0805">Transcription regulation</keyword>
<dbReference type="PANTHER" id="PTHR43133:SF52">
    <property type="entry name" value="ECF RNA POLYMERASE SIGMA FACTOR SIGL"/>
    <property type="match status" value="1"/>
</dbReference>
<feature type="domain" description="RNA polymerase sigma factor 70 region 4 type 2" evidence="7">
    <location>
        <begin position="105"/>
        <end position="156"/>
    </location>
</feature>
<dbReference type="InterPro" id="IPR013324">
    <property type="entry name" value="RNA_pol_sigma_r3/r4-like"/>
</dbReference>
<dbReference type="Gene3D" id="1.10.10.10">
    <property type="entry name" value="Winged helix-like DNA-binding domain superfamily/Winged helix DNA-binding domain"/>
    <property type="match status" value="1"/>
</dbReference>
<dbReference type="InterPro" id="IPR013325">
    <property type="entry name" value="RNA_pol_sigma_r2"/>
</dbReference>
<sequence>MPRASLDRLYCDYLPDIYRYLLSLCHDHHLAEDLTQETFFRAYLHFEEIQPGSLKPWLFRVAHHAYIDHWRKHRRQMPVPHETLSESPVPERLEDRILLQDEVKQVMKSIAALPEKQKQAILLHDVHQFSYQESSEIMGVSLSHFKVLLFRARQKIRKLHKG</sequence>
<dbReference type="GO" id="GO:0016987">
    <property type="term" value="F:sigma factor activity"/>
    <property type="evidence" value="ECO:0007669"/>
    <property type="project" value="UniProtKB-KW"/>
</dbReference>
<dbReference type="AlphaFoldDB" id="A0A1Y3PQN6"/>
<keyword evidence="5" id="KW-0804">Transcription</keyword>
<evidence type="ECO:0000256" key="5">
    <source>
        <dbReference type="ARBA" id="ARBA00023163"/>
    </source>
</evidence>
<dbReference type="Pfam" id="PF04542">
    <property type="entry name" value="Sigma70_r2"/>
    <property type="match status" value="1"/>
</dbReference>
<dbReference type="InterPro" id="IPR014296">
    <property type="entry name" value="RNA_pol_sigma-M_bacilli"/>
</dbReference>
<name>A0A1Y3PQN6_9BACI</name>
<dbReference type="Pfam" id="PF08281">
    <property type="entry name" value="Sigma70_r4_2"/>
    <property type="match status" value="1"/>
</dbReference>
<dbReference type="CDD" id="cd06171">
    <property type="entry name" value="Sigma70_r4"/>
    <property type="match status" value="1"/>
</dbReference>
<dbReference type="InterPro" id="IPR036388">
    <property type="entry name" value="WH-like_DNA-bd_sf"/>
</dbReference>
<evidence type="ECO:0000256" key="3">
    <source>
        <dbReference type="ARBA" id="ARBA00023082"/>
    </source>
</evidence>
<evidence type="ECO:0000259" key="6">
    <source>
        <dbReference type="Pfam" id="PF04542"/>
    </source>
</evidence>
<reference evidence="9" key="1">
    <citation type="submission" date="2016-06" db="EMBL/GenBank/DDBJ databases">
        <authorList>
            <person name="Nascimento L."/>
            <person name="Pereira R.V."/>
            <person name="Martins L.F."/>
            <person name="Quaggio R.B."/>
            <person name="Silva A.M."/>
            <person name="Setubal J.C."/>
        </authorList>
    </citation>
    <scope>NUCLEOTIDE SEQUENCE [LARGE SCALE GENOMIC DNA]</scope>
</reference>
<evidence type="ECO:0000256" key="2">
    <source>
        <dbReference type="ARBA" id="ARBA00023015"/>
    </source>
</evidence>
<dbReference type="Gene3D" id="1.10.1740.10">
    <property type="match status" value="1"/>
</dbReference>
<dbReference type="SUPFAM" id="SSF88659">
    <property type="entry name" value="Sigma3 and sigma4 domains of RNA polymerase sigma factors"/>
    <property type="match status" value="1"/>
</dbReference>
<comment type="similarity">
    <text evidence="1">Belongs to the sigma-70 factor family. ECF subfamily.</text>
</comment>
<dbReference type="InterPro" id="IPR014284">
    <property type="entry name" value="RNA_pol_sigma-70_dom"/>
</dbReference>